<dbReference type="EMBL" id="PDNZ01000006">
    <property type="protein sequence ID" value="PWW81522.1"/>
    <property type="molecule type" value="Genomic_DNA"/>
</dbReference>
<dbReference type="Proteomes" id="UP000246278">
    <property type="component" value="Unassembled WGS sequence"/>
</dbReference>
<keyword evidence="2" id="KW-1185">Reference proteome</keyword>
<dbReference type="InterPro" id="IPR018743">
    <property type="entry name" value="DUF2292"/>
</dbReference>
<comment type="caution">
    <text evidence="1">The sequence shown here is derived from an EMBL/GenBank/DDBJ whole genome shotgun (WGS) entry which is preliminary data.</text>
</comment>
<sequence length="62" mass="7257">MIDNSEKKAVSHNDCKSQDTIILEELVQCFKNIAYGEVVVTIHDSRIVQIERREKKRFPPEK</sequence>
<gene>
    <name evidence="1" type="ORF">CR164_08890</name>
</gene>
<dbReference type="Pfam" id="PF10055">
    <property type="entry name" value="DUF2292"/>
    <property type="match status" value="1"/>
</dbReference>
<dbReference type="OrthoDB" id="1684946at2"/>
<accession>A0A317T475</accession>
<protein>
    <submittedName>
        <fullName evidence="1">DUF2292 domain-containing protein</fullName>
    </submittedName>
</protein>
<evidence type="ECO:0000313" key="2">
    <source>
        <dbReference type="Proteomes" id="UP000246278"/>
    </source>
</evidence>
<dbReference type="RefSeq" id="WP_110023639.1">
    <property type="nucleotide sequence ID" value="NZ_PDNZ01000006.1"/>
</dbReference>
<evidence type="ECO:0000313" key="1">
    <source>
        <dbReference type="EMBL" id="PWW81522.1"/>
    </source>
</evidence>
<proteinExistence type="predicted"/>
<reference evidence="2" key="1">
    <citation type="submission" date="2017-10" db="EMBL/GenBank/DDBJ databases">
        <authorList>
            <person name="Gaisin V.A."/>
            <person name="Rysina M.S."/>
            <person name="Grouzdev D.S."/>
        </authorList>
    </citation>
    <scope>NUCLEOTIDE SEQUENCE [LARGE SCALE GENOMIC DNA]</scope>
    <source>
        <strain evidence="2">V1</strain>
    </source>
</reference>
<dbReference type="AlphaFoldDB" id="A0A317T475"/>
<name>A0A317T475_9CHLB</name>
<organism evidence="1 2">
    <name type="scientific">Prosthecochloris marina</name>
    <dbReference type="NCBI Taxonomy" id="2017681"/>
    <lineage>
        <taxon>Bacteria</taxon>
        <taxon>Pseudomonadati</taxon>
        <taxon>Chlorobiota</taxon>
        <taxon>Chlorobiia</taxon>
        <taxon>Chlorobiales</taxon>
        <taxon>Chlorobiaceae</taxon>
        <taxon>Prosthecochloris</taxon>
    </lineage>
</organism>